<dbReference type="PANTHER" id="PTHR47193:SF1">
    <property type="entry name" value="CATION CHANNEL SPERM-ASSOCIATED PROTEIN 1"/>
    <property type="match status" value="1"/>
</dbReference>
<protein>
    <recommendedName>
        <fullName evidence="6">Ion transport domain-containing protein</fullName>
    </recommendedName>
</protein>
<dbReference type="EnsemblMetazoa" id="XM_030999083">
    <property type="protein sequence ID" value="XP_030854943"/>
    <property type="gene ID" value="LOC100887923"/>
</dbReference>
<dbReference type="AlphaFoldDB" id="A0A7M7PSM4"/>
<accession>A0A7M7PSM4</accession>
<dbReference type="CTD" id="117144"/>
<organism evidence="7 8">
    <name type="scientific">Strongylocentrotus purpuratus</name>
    <name type="common">Purple sea urchin</name>
    <dbReference type="NCBI Taxonomy" id="7668"/>
    <lineage>
        <taxon>Eukaryota</taxon>
        <taxon>Metazoa</taxon>
        <taxon>Echinodermata</taxon>
        <taxon>Eleutherozoa</taxon>
        <taxon>Echinozoa</taxon>
        <taxon>Echinoidea</taxon>
        <taxon>Euechinoidea</taxon>
        <taxon>Echinacea</taxon>
        <taxon>Camarodonta</taxon>
        <taxon>Echinidea</taxon>
        <taxon>Strongylocentrotidae</taxon>
        <taxon>Strongylocentrotus</taxon>
    </lineage>
</organism>
<evidence type="ECO:0000256" key="2">
    <source>
        <dbReference type="ARBA" id="ARBA00022692"/>
    </source>
</evidence>
<keyword evidence="8" id="KW-1185">Reference proteome</keyword>
<dbReference type="Proteomes" id="UP000007110">
    <property type="component" value="Unassembled WGS sequence"/>
</dbReference>
<dbReference type="GO" id="GO:0005227">
    <property type="term" value="F:calcium-activated cation channel activity"/>
    <property type="evidence" value="ECO:0007669"/>
    <property type="project" value="InterPro"/>
</dbReference>
<dbReference type="PANTHER" id="PTHR47193">
    <property type="entry name" value="CATION CHANNEL SPERM-ASSOCIATED PROTEIN 1"/>
    <property type="match status" value="1"/>
</dbReference>
<dbReference type="GO" id="GO:0006816">
    <property type="term" value="P:calcium ion transport"/>
    <property type="evidence" value="ECO:0000318"/>
    <property type="project" value="GO_Central"/>
</dbReference>
<evidence type="ECO:0000256" key="3">
    <source>
        <dbReference type="ARBA" id="ARBA00022989"/>
    </source>
</evidence>
<keyword evidence="2 5" id="KW-0812">Transmembrane</keyword>
<dbReference type="RefSeq" id="XP_030854941.1">
    <property type="nucleotide sequence ID" value="XM_030999081.1"/>
</dbReference>
<dbReference type="Gene3D" id="1.20.120.350">
    <property type="entry name" value="Voltage-gated potassium channels. Chain C"/>
    <property type="match status" value="1"/>
</dbReference>
<dbReference type="Gene3D" id="1.10.287.70">
    <property type="match status" value="1"/>
</dbReference>
<dbReference type="InterPro" id="IPR005821">
    <property type="entry name" value="Ion_trans_dom"/>
</dbReference>
<keyword evidence="4 5" id="KW-0472">Membrane</keyword>
<dbReference type="OMA" id="WFFSAMD"/>
<proteinExistence type="predicted"/>
<dbReference type="RefSeq" id="XP_030854943.1">
    <property type="nucleotide sequence ID" value="XM_030999083.1"/>
</dbReference>
<evidence type="ECO:0000259" key="6">
    <source>
        <dbReference type="Pfam" id="PF00520"/>
    </source>
</evidence>
<reference evidence="7" key="2">
    <citation type="submission" date="2021-01" db="UniProtKB">
        <authorList>
            <consortium name="EnsemblMetazoa"/>
        </authorList>
    </citation>
    <scope>IDENTIFICATION</scope>
</reference>
<dbReference type="InterPro" id="IPR028746">
    <property type="entry name" value="CatSper1"/>
</dbReference>
<feature type="transmembrane region" description="Helical" evidence="5">
    <location>
        <begin position="302"/>
        <end position="318"/>
    </location>
</feature>
<dbReference type="GO" id="GO:0030317">
    <property type="term" value="P:flagellated sperm motility"/>
    <property type="evidence" value="ECO:0000318"/>
    <property type="project" value="GO_Central"/>
</dbReference>
<feature type="domain" description="Ion transport" evidence="6">
    <location>
        <begin position="139"/>
        <end position="367"/>
    </location>
</feature>
<dbReference type="GeneID" id="100887923"/>
<name>A0A7M7PSM4_STRPU</name>
<feature type="transmembrane region" description="Helical" evidence="5">
    <location>
        <begin position="174"/>
        <end position="193"/>
    </location>
</feature>
<dbReference type="RefSeq" id="XP_030854944.1">
    <property type="nucleotide sequence ID" value="XM_030999084.1"/>
</dbReference>
<evidence type="ECO:0000313" key="7">
    <source>
        <dbReference type="EnsemblMetazoa" id="XP_030854944"/>
    </source>
</evidence>
<dbReference type="EnsemblMetazoa" id="XM_030999084">
    <property type="protein sequence ID" value="XP_030854944"/>
    <property type="gene ID" value="LOC100887923"/>
</dbReference>
<evidence type="ECO:0000256" key="4">
    <source>
        <dbReference type="ARBA" id="ARBA00023136"/>
    </source>
</evidence>
<keyword evidence="3 5" id="KW-1133">Transmembrane helix</keyword>
<sequence length="474" mass="54571">MRTDLINMASEDDLQKSNSATYLMSLSYQRNVMRNHRKKAAAAHPVSRLAARRQTMLGPQSIVLPAHLQHLQGEDNSESKLDETTLKRLDSMRSAHAYQAHDINKHEDEEEEELEVRRNKILGDAGFLRHQLYDLTESPLFTGFILCVILFNAFMLCALTFSVIKVRAEWHFKLIDYILLVIYFMECAIKIYVWRWDFFKEMWNIMDFLIVISNVADFGIEIFYGGEVQILAILSIFRAMRALKALRVLKTVRFLRSLQVIMNTCLESVQSMGAIIMLISLFLYIFAVIGRGLYADIDKERFGNIGSAALTLFQLLTLDDWFYIYSDAVARDPNNFHIIFYLITYIALEYFIFLNLFVAVLVDNFQLTLDAASERDALRKAALKEAEDALFDDGIHTHPLAPKPTLSSLSNAHIKMKTIDDYYDEEDYSTSEKKYLSHFLQLLASIEHNGHILRNQQGTLDKVVLLVQDTVDDA</sequence>
<dbReference type="OrthoDB" id="431720at2759"/>
<feature type="transmembrane region" description="Helical" evidence="5">
    <location>
        <begin position="269"/>
        <end position="290"/>
    </location>
</feature>
<dbReference type="SUPFAM" id="SSF81324">
    <property type="entry name" value="Voltage-gated potassium channels"/>
    <property type="match status" value="1"/>
</dbReference>
<dbReference type="EnsemblMetazoa" id="XM_030999081">
    <property type="protein sequence ID" value="XP_030854941"/>
    <property type="gene ID" value="LOC100887923"/>
</dbReference>
<feature type="transmembrane region" description="Helical" evidence="5">
    <location>
        <begin position="338"/>
        <end position="362"/>
    </location>
</feature>
<evidence type="ECO:0000256" key="5">
    <source>
        <dbReference type="SAM" id="Phobius"/>
    </source>
</evidence>
<evidence type="ECO:0000313" key="8">
    <source>
        <dbReference type="Proteomes" id="UP000007110"/>
    </source>
</evidence>
<dbReference type="InterPro" id="IPR027359">
    <property type="entry name" value="Volt_channel_dom_sf"/>
</dbReference>
<reference evidence="8" key="1">
    <citation type="submission" date="2015-02" db="EMBL/GenBank/DDBJ databases">
        <title>Genome sequencing for Strongylocentrotus purpuratus.</title>
        <authorList>
            <person name="Murali S."/>
            <person name="Liu Y."/>
            <person name="Vee V."/>
            <person name="English A."/>
            <person name="Wang M."/>
            <person name="Skinner E."/>
            <person name="Han Y."/>
            <person name="Muzny D.M."/>
            <person name="Worley K.C."/>
            <person name="Gibbs R.A."/>
        </authorList>
    </citation>
    <scope>NUCLEOTIDE SEQUENCE</scope>
</reference>
<dbReference type="GO" id="GO:0005245">
    <property type="term" value="F:voltage-gated calcium channel activity"/>
    <property type="evidence" value="ECO:0000318"/>
    <property type="project" value="GO_Central"/>
</dbReference>
<comment type="subcellular location">
    <subcellularLocation>
        <location evidence="1">Membrane</location>
        <topology evidence="1">Multi-pass membrane protein</topology>
    </subcellularLocation>
</comment>
<evidence type="ECO:0000256" key="1">
    <source>
        <dbReference type="ARBA" id="ARBA00004141"/>
    </source>
</evidence>
<feature type="transmembrane region" description="Helical" evidence="5">
    <location>
        <begin position="140"/>
        <end position="162"/>
    </location>
</feature>
<dbReference type="Pfam" id="PF00520">
    <property type="entry name" value="Ion_trans"/>
    <property type="match status" value="1"/>
</dbReference>
<dbReference type="GO" id="GO:0036128">
    <property type="term" value="C:CatSper complex"/>
    <property type="evidence" value="ECO:0000318"/>
    <property type="project" value="GO_Central"/>
</dbReference>
<dbReference type="FunFam" id="1.20.120.350:FF:000078">
    <property type="entry name" value="Cation channel sperm associated 1"/>
    <property type="match status" value="1"/>
</dbReference>
<dbReference type="GO" id="GO:0007283">
    <property type="term" value="P:spermatogenesis"/>
    <property type="evidence" value="ECO:0000318"/>
    <property type="project" value="GO_Central"/>
</dbReference>
<dbReference type="InParanoid" id="A0A7M7PSM4"/>
<dbReference type="GO" id="GO:0060296">
    <property type="term" value="P:regulation of cilium beat frequency involved in ciliary motility"/>
    <property type="evidence" value="ECO:0000318"/>
    <property type="project" value="GO_Central"/>
</dbReference>
<dbReference type="KEGG" id="spu:100887923"/>